<gene>
    <name evidence="1" type="ORF">A4U43_C05F31590</name>
</gene>
<evidence type="ECO:0000313" key="1">
    <source>
        <dbReference type="EMBL" id="ONK70229.1"/>
    </source>
</evidence>
<protein>
    <submittedName>
        <fullName evidence="1">Uncharacterized protein</fullName>
    </submittedName>
</protein>
<evidence type="ECO:0000313" key="2">
    <source>
        <dbReference type="Proteomes" id="UP000243459"/>
    </source>
</evidence>
<dbReference type="Proteomes" id="UP000243459">
    <property type="component" value="Chromosome 5"/>
</dbReference>
<sequence>MTHSSYSRENFRCPQHPRLSVIQTLRLDEMLTRISTSRPKEMNGKIADVLDVRAAPPPDLGLISWIKAHSQV</sequence>
<proteinExistence type="predicted"/>
<dbReference type="AlphaFoldDB" id="A0A5P1F094"/>
<keyword evidence="2" id="KW-1185">Reference proteome</keyword>
<organism evidence="1 2">
    <name type="scientific">Asparagus officinalis</name>
    <name type="common">Garden asparagus</name>
    <dbReference type="NCBI Taxonomy" id="4686"/>
    <lineage>
        <taxon>Eukaryota</taxon>
        <taxon>Viridiplantae</taxon>
        <taxon>Streptophyta</taxon>
        <taxon>Embryophyta</taxon>
        <taxon>Tracheophyta</taxon>
        <taxon>Spermatophyta</taxon>
        <taxon>Magnoliopsida</taxon>
        <taxon>Liliopsida</taxon>
        <taxon>Asparagales</taxon>
        <taxon>Asparagaceae</taxon>
        <taxon>Asparagoideae</taxon>
        <taxon>Asparagus</taxon>
    </lineage>
</organism>
<dbReference type="EMBL" id="CM007385">
    <property type="protein sequence ID" value="ONK70229.1"/>
    <property type="molecule type" value="Genomic_DNA"/>
</dbReference>
<accession>A0A5P1F094</accession>
<dbReference type="Gramene" id="ONK70229">
    <property type="protein sequence ID" value="ONK70229"/>
    <property type="gene ID" value="A4U43_C05F31590"/>
</dbReference>
<name>A0A5P1F094_ASPOF</name>
<reference evidence="2" key="1">
    <citation type="journal article" date="2017" name="Nat. Commun.">
        <title>The asparagus genome sheds light on the origin and evolution of a young Y chromosome.</title>
        <authorList>
            <person name="Harkess A."/>
            <person name="Zhou J."/>
            <person name="Xu C."/>
            <person name="Bowers J.E."/>
            <person name="Van der Hulst R."/>
            <person name="Ayyampalayam S."/>
            <person name="Mercati F."/>
            <person name="Riccardi P."/>
            <person name="McKain M.R."/>
            <person name="Kakrana A."/>
            <person name="Tang H."/>
            <person name="Ray J."/>
            <person name="Groenendijk J."/>
            <person name="Arikit S."/>
            <person name="Mathioni S.M."/>
            <person name="Nakano M."/>
            <person name="Shan H."/>
            <person name="Telgmann-Rauber A."/>
            <person name="Kanno A."/>
            <person name="Yue Z."/>
            <person name="Chen H."/>
            <person name="Li W."/>
            <person name="Chen Y."/>
            <person name="Xu X."/>
            <person name="Zhang Y."/>
            <person name="Luo S."/>
            <person name="Chen H."/>
            <person name="Gao J."/>
            <person name="Mao Z."/>
            <person name="Pires J.C."/>
            <person name="Luo M."/>
            <person name="Kudrna D."/>
            <person name="Wing R.A."/>
            <person name="Meyers B.C."/>
            <person name="Yi K."/>
            <person name="Kong H."/>
            <person name="Lavrijsen P."/>
            <person name="Sunseri F."/>
            <person name="Falavigna A."/>
            <person name="Ye Y."/>
            <person name="Leebens-Mack J.H."/>
            <person name="Chen G."/>
        </authorList>
    </citation>
    <scope>NUCLEOTIDE SEQUENCE [LARGE SCALE GENOMIC DNA]</scope>
    <source>
        <strain evidence="2">cv. DH0086</strain>
    </source>
</reference>